<dbReference type="UniPathway" id="UPA00031">
    <property type="reaction ID" value="UER00013"/>
</dbReference>
<feature type="binding site" evidence="12">
    <location>
        <position position="89"/>
    </location>
    <ligand>
        <name>Mg(2+)</name>
        <dbReference type="ChEBI" id="CHEBI:18420"/>
        <label>1</label>
        <note>catalytic</note>
    </ligand>
</feature>
<comment type="cofactor">
    <cofactor evidence="1 12">
        <name>Mg(2+)</name>
        <dbReference type="ChEBI" id="CHEBI:18420"/>
    </cofactor>
</comment>
<feature type="binding site" evidence="12">
    <location>
        <position position="86"/>
    </location>
    <ligand>
        <name>Mg(2+)</name>
        <dbReference type="ChEBI" id="CHEBI:18420"/>
        <label>1</label>
        <note>catalytic</note>
    </ligand>
</feature>
<evidence type="ECO:0000256" key="6">
    <source>
        <dbReference type="ARBA" id="ARBA00022723"/>
    </source>
</evidence>
<dbReference type="Gene3D" id="3.30.540.10">
    <property type="entry name" value="Fructose-1,6-Bisphosphatase, subunit A, domain 1"/>
    <property type="match status" value="1"/>
</dbReference>
<feature type="binding site" evidence="12">
    <location>
        <position position="88"/>
    </location>
    <ligand>
        <name>Mg(2+)</name>
        <dbReference type="ChEBI" id="CHEBI:18420"/>
        <label>1</label>
        <note>catalytic</note>
    </ligand>
</feature>
<dbReference type="RefSeq" id="WP_129221372.1">
    <property type="nucleotide sequence ID" value="NZ_QYBC01000022.1"/>
</dbReference>
<dbReference type="PANTHER" id="PTHR43200:SF6">
    <property type="entry name" value="3'(2'),5'-BISPHOSPHATE NUCLEOTIDASE"/>
    <property type="match status" value="1"/>
</dbReference>
<name>A0A4Q2R8T6_9HYPH</name>
<dbReference type="Pfam" id="PF00459">
    <property type="entry name" value="Inositol_P"/>
    <property type="match status" value="1"/>
</dbReference>
<dbReference type="OrthoDB" id="9785695at2"/>
<feature type="binding site" evidence="12">
    <location>
        <position position="218"/>
    </location>
    <ligand>
        <name>Mg(2+)</name>
        <dbReference type="ChEBI" id="CHEBI:18420"/>
        <label>1</label>
        <note>catalytic</note>
    </ligand>
</feature>
<evidence type="ECO:0000256" key="9">
    <source>
        <dbReference type="ARBA" id="ARBA00023102"/>
    </source>
</evidence>
<dbReference type="NCBIfam" id="TIGR02067">
    <property type="entry name" value="his_9_HisN"/>
    <property type="match status" value="1"/>
</dbReference>
<evidence type="ECO:0000256" key="11">
    <source>
        <dbReference type="NCBIfam" id="TIGR02067"/>
    </source>
</evidence>
<dbReference type="InterPro" id="IPR020583">
    <property type="entry name" value="Inositol_monoP_metal-BS"/>
</dbReference>
<comment type="similarity">
    <text evidence="3">Belongs to the inositol monophosphatase superfamily.</text>
</comment>
<evidence type="ECO:0000256" key="7">
    <source>
        <dbReference type="ARBA" id="ARBA00022801"/>
    </source>
</evidence>
<comment type="pathway">
    <text evidence="2">Amino-acid biosynthesis; L-histidine biosynthesis; L-histidine from 5-phospho-alpha-D-ribose 1-diphosphate: step 8/9.</text>
</comment>
<keyword evidence="5" id="KW-0028">Amino-acid biosynthesis</keyword>
<keyword evidence="8 12" id="KW-0460">Magnesium</keyword>
<reference evidence="13 14" key="2">
    <citation type="submission" date="2019-02" db="EMBL/GenBank/DDBJ databases">
        <title>'Lichenibacterium ramalinii' gen. nov. sp. nov., 'Lichenibacterium minor' gen. nov. sp. nov.</title>
        <authorList>
            <person name="Pankratov T."/>
        </authorList>
    </citation>
    <scope>NUCLEOTIDE SEQUENCE [LARGE SCALE GENOMIC DNA]</scope>
    <source>
        <strain evidence="13 14">RmlP001</strain>
    </source>
</reference>
<dbReference type="EMBL" id="QYBC01000022">
    <property type="protein sequence ID" value="RYB02161.1"/>
    <property type="molecule type" value="Genomic_DNA"/>
</dbReference>
<keyword evidence="9" id="KW-0368">Histidine biosynthesis</keyword>
<dbReference type="PRINTS" id="PR00377">
    <property type="entry name" value="IMPHPHTASES"/>
</dbReference>
<accession>A0A4Q2R8T6</accession>
<dbReference type="GO" id="GO:0046872">
    <property type="term" value="F:metal ion binding"/>
    <property type="evidence" value="ECO:0007669"/>
    <property type="project" value="UniProtKB-KW"/>
</dbReference>
<evidence type="ECO:0000256" key="4">
    <source>
        <dbReference type="ARBA" id="ARBA00013085"/>
    </source>
</evidence>
<evidence type="ECO:0000256" key="10">
    <source>
        <dbReference type="ARBA" id="ARBA00049158"/>
    </source>
</evidence>
<keyword evidence="7 13" id="KW-0378">Hydrolase</keyword>
<dbReference type="InterPro" id="IPR051090">
    <property type="entry name" value="Inositol_monoP_superfamily"/>
</dbReference>
<sequence>MTIVDFEPFVAELAVAAGEAILPFFRTALQAQNKNGRGAFDPVTEADRAAENAMRSRILSTFPAHGIVGEEFDDHQPDAEYVWVLDPIDGTKSFISGLPTWGTLVALEHRGVPVYGVMHQPFTRESFFGDNARATWRGRNHLGTEIVHHLRARPCGSLEEAVVMTTSPGLLDGDHLPRFERVASRAKLTRFGGDCYSYCMVAAGHVDLVIESGLKPYDIAALIPIIKGAGGVVTSWSGGDAAGGGAVVAAGDPRLHEAALKLLAG</sequence>
<evidence type="ECO:0000256" key="3">
    <source>
        <dbReference type="ARBA" id="ARBA00009759"/>
    </source>
</evidence>
<evidence type="ECO:0000313" key="13">
    <source>
        <dbReference type="EMBL" id="RYB02161.1"/>
    </source>
</evidence>
<dbReference type="InterPro" id="IPR000760">
    <property type="entry name" value="Inositol_monophosphatase-like"/>
</dbReference>
<dbReference type="GO" id="GO:0004401">
    <property type="term" value="F:histidinol-phosphatase activity"/>
    <property type="evidence" value="ECO:0007669"/>
    <property type="project" value="UniProtKB-UniRule"/>
</dbReference>
<comment type="catalytic activity">
    <reaction evidence="10">
        <text>L-histidinol phosphate + H2O = L-histidinol + phosphate</text>
        <dbReference type="Rhea" id="RHEA:14465"/>
        <dbReference type="ChEBI" id="CHEBI:15377"/>
        <dbReference type="ChEBI" id="CHEBI:43474"/>
        <dbReference type="ChEBI" id="CHEBI:57699"/>
        <dbReference type="ChEBI" id="CHEBI:57980"/>
        <dbReference type="EC" id="3.1.3.15"/>
    </reaction>
</comment>
<dbReference type="FunFam" id="3.30.540.10:FF:000030">
    <property type="entry name" value="Inositol monophosphatase"/>
    <property type="match status" value="1"/>
</dbReference>
<gene>
    <name evidence="13" type="primary">hisN</name>
    <name evidence="13" type="ORF">D3272_22010</name>
</gene>
<proteinExistence type="inferred from homology"/>
<dbReference type="EC" id="3.1.3.15" evidence="4 11"/>
<evidence type="ECO:0000313" key="14">
    <source>
        <dbReference type="Proteomes" id="UP000289411"/>
    </source>
</evidence>
<organism evidence="13 14">
    <name type="scientific">Lichenibacterium ramalinae</name>
    <dbReference type="NCBI Taxonomy" id="2316527"/>
    <lineage>
        <taxon>Bacteria</taxon>
        <taxon>Pseudomonadati</taxon>
        <taxon>Pseudomonadota</taxon>
        <taxon>Alphaproteobacteria</taxon>
        <taxon>Hyphomicrobiales</taxon>
        <taxon>Lichenihabitantaceae</taxon>
        <taxon>Lichenibacterium</taxon>
    </lineage>
</organism>
<feature type="binding site" evidence="12">
    <location>
        <position position="70"/>
    </location>
    <ligand>
        <name>Mg(2+)</name>
        <dbReference type="ChEBI" id="CHEBI:18420"/>
        <label>1</label>
        <note>catalytic</note>
    </ligand>
</feature>
<comment type="caution">
    <text evidence="13">The sequence shown here is derived from an EMBL/GenBank/DDBJ whole genome shotgun (WGS) entry which is preliminary data.</text>
</comment>
<dbReference type="PROSITE" id="PS00629">
    <property type="entry name" value="IMP_1"/>
    <property type="match status" value="1"/>
</dbReference>
<reference evidence="13 14" key="1">
    <citation type="submission" date="2018-09" db="EMBL/GenBank/DDBJ databases">
        <authorList>
            <person name="Grouzdev D.S."/>
            <person name="Krutkina M.S."/>
        </authorList>
    </citation>
    <scope>NUCLEOTIDE SEQUENCE [LARGE SCALE GENOMIC DNA]</scope>
    <source>
        <strain evidence="13 14">RmlP001</strain>
    </source>
</reference>
<dbReference type="CDD" id="cd01641">
    <property type="entry name" value="Bacterial_IMPase_like_1"/>
    <property type="match status" value="1"/>
</dbReference>
<dbReference type="Gene3D" id="3.40.190.80">
    <property type="match status" value="1"/>
</dbReference>
<dbReference type="Proteomes" id="UP000289411">
    <property type="component" value="Unassembled WGS sequence"/>
</dbReference>
<evidence type="ECO:0000256" key="1">
    <source>
        <dbReference type="ARBA" id="ARBA00001946"/>
    </source>
</evidence>
<evidence type="ECO:0000256" key="5">
    <source>
        <dbReference type="ARBA" id="ARBA00022605"/>
    </source>
</evidence>
<protein>
    <recommendedName>
        <fullName evidence="4 11">Histidinol-phosphatase</fullName>
        <ecNumber evidence="4 11">3.1.3.15</ecNumber>
    </recommendedName>
</protein>
<keyword evidence="6 12" id="KW-0479">Metal-binding</keyword>
<keyword evidence="14" id="KW-1185">Reference proteome</keyword>
<dbReference type="SUPFAM" id="SSF56655">
    <property type="entry name" value="Carbohydrate phosphatase"/>
    <property type="match status" value="1"/>
</dbReference>
<evidence type="ECO:0000256" key="12">
    <source>
        <dbReference type="PIRSR" id="PIRSR600760-2"/>
    </source>
</evidence>
<dbReference type="PANTHER" id="PTHR43200">
    <property type="entry name" value="PHOSPHATASE"/>
    <property type="match status" value="1"/>
</dbReference>
<dbReference type="InterPro" id="IPR011809">
    <property type="entry name" value="His_9_proposed"/>
</dbReference>
<evidence type="ECO:0000256" key="2">
    <source>
        <dbReference type="ARBA" id="ARBA00004970"/>
    </source>
</evidence>
<dbReference type="AlphaFoldDB" id="A0A4Q2R8T6"/>
<evidence type="ECO:0000256" key="8">
    <source>
        <dbReference type="ARBA" id="ARBA00022842"/>
    </source>
</evidence>
<dbReference type="GO" id="GO:0000105">
    <property type="term" value="P:L-histidine biosynthetic process"/>
    <property type="evidence" value="ECO:0007669"/>
    <property type="project" value="UniProtKB-UniRule"/>
</dbReference>